<evidence type="ECO:0008006" key="3">
    <source>
        <dbReference type="Google" id="ProtNLM"/>
    </source>
</evidence>
<dbReference type="Proteomes" id="UP000678679">
    <property type="component" value="Chromosome 2"/>
</dbReference>
<dbReference type="InterPro" id="IPR016024">
    <property type="entry name" value="ARM-type_fold"/>
</dbReference>
<protein>
    <recommendedName>
        <fullName evidence="3">HEAT repeat domain-containing protein</fullName>
    </recommendedName>
</protein>
<accession>A0AAX1NCP8</accession>
<evidence type="ECO:0000313" key="1">
    <source>
        <dbReference type="EMBL" id="QWG05299.1"/>
    </source>
</evidence>
<dbReference type="SUPFAM" id="SSF48371">
    <property type="entry name" value="ARM repeat"/>
    <property type="match status" value="1"/>
</dbReference>
<sequence length="513" mass="60892">MKNLFSWNWSSFFKKKKKEVVLPKKMEIQAFQNQGYYSKMGNLIIQLKENLNKDYSNIIGLISELFNELDGLNRYYNAFKFSEISIEDIMTFKSVLSKDDFLLVLKIASFNWNGYVRELAVLELTEIKEESVLPFIIYRLGDWVSNVRSQAKNCLIQFLNTDYTDVFLKNIVLFDWIMKVERVDLTEIRDTVISFLLVEQRQFTISFYKNLDEKSRAFLAKKMLEYEISSKELEIFINDKNYLIRILALKYFGDFSEEQIQNYLHDSSYRVRLETISQFINKENYKEILIDFIADTSGSIRQYSRYYLRNEGIDFKEIYIKNLGDQKDIVGSLLGLLDINANDYVHIIKPYLNSEVIKIKKTAFFVYSSLIPEEGIEFAILHLDTKFIGLRNQIIDFFSENKNKEALLKARVVFKESEDEVMQLSMLKLMSRYKGLEILRDLLLATIHPSINIRKTGNEYLKKWKIESTHLYQTLNEEDQQKTKEVFELVYYTHVREGYFYYNPAEGIDFYIK</sequence>
<dbReference type="KEGG" id="fya:KMW28_23035"/>
<dbReference type="InterPro" id="IPR011989">
    <property type="entry name" value="ARM-like"/>
</dbReference>
<dbReference type="Gene3D" id="1.25.10.10">
    <property type="entry name" value="Leucine-rich Repeat Variant"/>
    <property type="match status" value="1"/>
</dbReference>
<evidence type="ECO:0000313" key="2">
    <source>
        <dbReference type="Proteomes" id="UP000678679"/>
    </source>
</evidence>
<reference evidence="1 2" key="1">
    <citation type="submission" date="2021-05" db="EMBL/GenBank/DDBJ databases">
        <title>Comparative genomic studies on the polysaccharide-degrading batcterial strains of the Flammeovirga genus.</title>
        <authorList>
            <person name="Zewei F."/>
            <person name="Zheng Z."/>
            <person name="Yu L."/>
            <person name="Ruyue G."/>
            <person name="Yanhong M."/>
            <person name="Yuanyuan C."/>
            <person name="Jingyan G."/>
            <person name="Wenjun H."/>
        </authorList>
    </citation>
    <scope>NUCLEOTIDE SEQUENCE [LARGE SCALE GENOMIC DNA]</scope>
    <source>
        <strain evidence="1 2">NBRC:100898</strain>
    </source>
</reference>
<name>A0AAX1NCP8_9BACT</name>
<dbReference type="AlphaFoldDB" id="A0AAX1NCP8"/>
<organism evidence="1 2">
    <name type="scientific">Flammeovirga yaeyamensis</name>
    <dbReference type="NCBI Taxonomy" id="367791"/>
    <lineage>
        <taxon>Bacteria</taxon>
        <taxon>Pseudomonadati</taxon>
        <taxon>Bacteroidota</taxon>
        <taxon>Cytophagia</taxon>
        <taxon>Cytophagales</taxon>
        <taxon>Flammeovirgaceae</taxon>
        <taxon>Flammeovirga</taxon>
    </lineage>
</organism>
<proteinExistence type="predicted"/>
<dbReference type="EMBL" id="CP076133">
    <property type="protein sequence ID" value="QWG05299.1"/>
    <property type="molecule type" value="Genomic_DNA"/>
</dbReference>
<gene>
    <name evidence="1" type="ORF">KMW28_23035</name>
</gene>
<keyword evidence="2" id="KW-1185">Reference proteome</keyword>
<dbReference type="RefSeq" id="WP_169662037.1">
    <property type="nucleotide sequence ID" value="NZ_CP076133.1"/>
</dbReference>